<proteinExistence type="inferred from homology"/>
<feature type="transmembrane region" description="Helical" evidence="10">
    <location>
        <begin position="271"/>
        <end position="291"/>
    </location>
</feature>
<dbReference type="PROSITE" id="PS50262">
    <property type="entry name" value="G_PROTEIN_RECEP_F1_2"/>
    <property type="match status" value="1"/>
</dbReference>
<keyword evidence="8 9" id="KW-0807">Transducer</keyword>
<feature type="transmembrane region" description="Helical" evidence="10">
    <location>
        <begin position="92"/>
        <end position="113"/>
    </location>
</feature>
<comment type="similarity">
    <text evidence="2 9">Belongs to the G-protein coupled receptor 1 family.</text>
</comment>
<evidence type="ECO:0000313" key="12">
    <source>
        <dbReference type="EMBL" id="CAD7638708.1"/>
    </source>
</evidence>
<accession>A0A7R9QAN2</accession>
<dbReference type="InterPro" id="IPR017452">
    <property type="entry name" value="GPCR_Rhodpsn_7TM"/>
</dbReference>
<evidence type="ECO:0000256" key="2">
    <source>
        <dbReference type="ARBA" id="ARBA00010663"/>
    </source>
</evidence>
<keyword evidence="6 10" id="KW-0472">Membrane</keyword>
<dbReference type="InterPro" id="IPR000276">
    <property type="entry name" value="GPCR_Rhodpsn"/>
</dbReference>
<feature type="transmembrane region" description="Helical" evidence="10">
    <location>
        <begin position="60"/>
        <end position="80"/>
    </location>
</feature>
<keyword evidence="4 10" id="KW-1133">Transmembrane helix</keyword>
<dbReference type="Proteomes" id="UP000759131">
    <property type="component" value="Unassembled WGS sequence"/>
</dbReference>
<dbReference type="EMBL" id="OC875810">
    <property type="protein sequence ID" value="CAD7638708.1"/>
    <property type="molecule type" value="Genomic_DNA"/>
</dbReference>
<protein>
    <recommendedName>
        <fullName evidence="11">G-protein coupled receptors family 1 profile domain-containing protein</fullName>
    </recommendedName>
</protein>
<evidence type="ECO:0000313" key="13">
    <source>
        <dbReference type="Proteomes" id="UP000759131"/>
    </source>
</evidence>
<sequence>MDSNDTLSQLFRRNGNDFSADGMNDIDVDHFNFSQYNYSDDTHTIWLRQPGWEVFVKSMAILPIMIIGIFGNLAIICLILKLKSLRKTHINLFILNMAIADLLTTLFCPWMALVDVIHQNYVLGPVFCKLEGFIKMLCLLASVLSLVIISVDRFIAIAYPFKRHLNKKASYLIIFAIWSLAIILSSPLAFWRLYRERQWLDYLEIWCAEDSAETSKYYWIFLMLPLVYFPLIVMIIVYSVIIKHMDRYERMTAINDIPVRLKYSRVLIRMLFIYILTTIICWFPLQVVVMYRRFKSPTALR</sequence>
<organism evidence="12">
    <name type="scientific">Medioppia subpectinata</name>
    <dbReference type="NCBI Taxonomy" id="1979941"/>
    <lineage>
        <taxon>Eukaryota</taxon>
        <taxon>Metazoa</taxon>
        <taxon>Ecdysozoa</taxon>
        <taxon>Arthropoda</taxon>
        <taxon>Chelicerata</taxon>
        <taxon>Arachnida</taxon>
        <taxon>Acari</taxon>
        <taxon>Acariformes</taxon>
        <taxon>Sarcoptiformes</taxon>
        <taxon>Oribatida</taxon>
        <taxon>Brachypylina</taxon>
        <taxon>Oppioidea</taxon>
        <taxon>Oppiidae</taxon>
        <taxon>Medioppia</taxon>
    </lineage>
</organism>
<feature type="transmembrane region" description="Helical" evidence="10">
    <location>
        <begin position="171"/>
        <end position="194"/>
    </location>
</feature>
<dbReference type="PANTHER" id="PTHR24235">
    <property type="entry name" value="NEUROPEPTIDE Y RECEPTOR"/>
    <property type="match status" value="1"/>
</dbReference>
<dbReference type="OrthoDB" id="9946013at2759"/>
<feature type="transmembrane region" description="Helical" evidence="10">
    <location>
        <begin position="133"/>
        <end position="159"/>
    </location>
</feature>
<evidence type="ECO:0000256" key="8">
    <source>
        <dbReference type="ARBA" id="ARBA00023224"/>
    </source>
</evidence>
<keyword evidence="3 9" id="KW-0812">Transmembrane</keyword>
<dbReference type="SUPFAM" id="SSF81321">
    <property type="entry name" value="Family A G protein-coupled receptor-like"/>
    <property type="match status" value="1"/>
</dbReference>
<feature type="domain" description="G-protein coupled receptors family 1 profile" evidence="11">
    <location>
        <begin position="71"/>
        <end position="301"/>
    </location>
</feature>
<dbReference type="EMBL" id="CAJPIZ010021235">
    <property type="protein sequence ID" value="CAG2117549.1"/>
    <property type="molecule type" value="Genomic_DNA"/>
</dbReference>
<dbReference type="AlphaFoldDB" id="A0A7R9QAN2"/>
<evidence type="ECO:0000256" key="7">
    <source>
        <dbReference type="ARBA" id="ARBA00023170"/>
    </source>
</evidence>
<evidence type="ECO:0000256" key="9">
    <source>
        <dbReference type="RuleBase" id="RU000688"/>
    </source>
</evidence>
<dbReference type="Pfam" id="PF00001">
    <property type="entry name" value="7tm_1"/>
    <property type="match status" value="1"/>
</dbReference>
<evidence type="ECO:0000256" key="4">
    <source>
        <dbReference type="ARBA" id="ARBA00022989"/>
    </source>
</evidence>
<name>A0A7R9QAN2_9ACAR</name>
<keyword evidence="5 9" id="KW-0297">G-protein coupled receptor</keyword>
<dbReference type="SMART" id="SM01381">
    <property type="entry name" value="7TM_GPCR_Srsx"/>
    <property type="match status" value="1"/>
</dbReference>
<reference evidence="12" key="1">
    <citation type="submission" date="2020-11" db="EMBL/GenBank/DDBJ databases">
        <authorList>
            <person name="Tran Van P."/>
        </authorList>
    </citation>
    <scope>NUCLEOTIDE SEQUENCE</scope>
</reference>
<dbReference type="PANTHER" id="PTHR24235:SF12">
    <property type="entry name" value="G-PROTEIN COUPLED RECEPTORS FAMILY 1 PROFILE DOMAIN-CONTAINING PROTEIN"/>
    <property type="match status" value="1"/>
</dbReference>
<keyword evidence="7 9" id="KW-0675">Receptor</keyword>
<dbReference type="GO" id="GO:0004930">
    <property type="term" value="F:G protein-coupled receptor activity"/>
    <property type="evidence" value="ECO:0007669"/>
    <property type="project" value="UniProtKB-KW"/>
</dbReference>
<dbReference type="Gene3D" id="1.20.1070.10">
    <property type="entry name" value="Rhodopsin 7-helix transmembrane proteins"/>
    <property type="match status" value="1"/>
</dbReference>
<gene>
    <name evidence="12" type="ORF">OSB1V03_LOCUS17502</name>
</gene>
<dbReference type="PROSITE" id="PS00237">
    <property type="entry name" value="G_PROTEIN_RECEP_F1_1"/>
    <property type="match status" value="1"/>
</dbReference>
<evidence type="ECO:0000256" key="6">
    <source>
        <dbReference type="ARBA" id="ARBA00023136"/>
    </source>
</evidence>
<evidence type="ECO:0000256" key="5">
    <source>
        <dbReference type="ARBA" id="ARBA00023040"/>
    </source>
</evidence>
<evidence type="ECO:0000256" key="10">
    <source>
        <dbReference type="SAM" id="Phobius"/>
    </source>
</evidence>
<feature type="transmembrane region" description="Helical" evidence="10">
    <location>
        <begin position="218"/>
        <end position="241"/>
    </location>
</feature>
<dbReference type="PRINTS" id="PR00237">
    <property type="entry name" value="GPCRRHODOPSN"/>
</dbReference>
<keyword evidence="13" id="KW-1185">Reference proteome</keyword>
<evidence type="ECO:0000256" key="1">
    <source>
        <dbReference type="ARBA" id="ARBA00004141"/>
    </source>
</evidence>
<dbReference type="GO" id="GO:0016020">
    <property type="term" value="C:membrane"/>
    <property type="evidence" value="ECO:0007669"/>
    <property type="project" value="UniProtKB-SubCell"/>
</dbReference>
<comment type="subcellular location">
    <subcellularLocation>
        <location evidence="1">Membrane</location>
        <topology evidence="1">Multi-pass membrane protein</topology>
    </subcellularLocation>
</comment>
<evidence type="ECO:0000256" key="3">
    <source>
        <dbReference type="ARBA" id="ARBA00022692"/>
    </source>
</evidence>
<evidence type="ECO:0000259" key="11">
    <source>
        <dbReference type="PROSITE" id="PS50262"/>
    </source>
</evidence>